<feature type="region of interest" description="Disordered" evidence="6">
    <location>
        <begin position="1"/>
        <end position="21"/>
    </location>
</feature>
<dbReference type="Pfam" id="PF06629">
    <property type="entry name" value="MipA"/>
    <property type="match status" value="1"/>
</dbReference>
<gene>
    <name evidence="7" type="ordered locus">Pnap_3818</name>
</gene>
<evidence type="ECO:0000256" key="6">
    <source>
        <dbReference type="SAM" id="MobiDB-lite"/>
    </source>
</evidence>
<dbReference type="GO" id="GO:0009279">
    <property type="term" value="C:cell outer membrane"/>
    <property type="evidence" value="ECO:0007669"/>
    <property type="project" value="UniProtKB-SubCell"/>
</dbReference>
<evidence type="ECO:0000313" key="8">
    <source>
        <dbReference type="Proteomes" id="UP000000644"/>
    </source>
</evidence>
<dbReference type="AlphaFoldDB" id="A1VTY6"/>
<dbReference type="KEGG" id="pna:Pnap_3818"/>
<organism evidence="7 8">
    <name type="scientific">Polaromonas naphthalenivorans (strain CJ2)</name>
    <dbReference type="NCBI Taxonomy" id="365044"/>
    <lineage>
        <taxon>Bacteria</taxon>
        <taxon>Pseudomonadati</taxon>
        <taxon>Pseudomonadota</taxon>
        <taxon>Betaproteobacteria</taxon>
        <taxon>Burkholderiales</taxon>
        <taxon>Comamonadaceae</taxon>
        <taxon>Polaromonas</taxon>
    </lineage>
</organism>
<comment type="subcellular location">
    <subcellularLocation>
        <location evidence="1">Cell outer membrane</location>
    </subcellularLocation>
</comment>
<proteinExistence type="inferred from homology"/>
<evidence type="ECO:0000256" key="2">
    <source>
        <dbReference type="ARBA" id="ARBA00005722"/>
    </source>
</evidence>
<name>A1VTY6_POLNA</name>
<reference evidence="8" key="1">
    <citation type="journal article" date="2009" name="Environ. Microbiol.">
        <title>The genome of Polaromonas naphthalenivorans strain CJ2, isolated from coal tar-contaminated sediment, reveals physiological and metabolic versatility and evolution through extensive horizontal gene transfer.</title>
        <authorList>
            <person name="Yagi J.M."/>
            <person name="Sims D."/>
            <person name="Brettin T."/>
            <person name="Bruce D."/>
            <person name="Madsen E.L."/>
        </authorList>
    </citation>
    <scope>NUCLEOTIDE SEQUENCE [LARGE SCALE GENOMIC DNA]</scope>
    <source>
        <strain evidence="8">CJ2</strain>
    </source>
</reference>
<dbReference type="PANTHER" id="PTHR38776:SF1">
    <property type="entry name" value="MLTA-INTERACTING PROTEIN-RELATED"/>
    <property type="match status" value="1"/>
</dbReference>
<dbReference type="EMBL" id="CP000529">
    <property type="protein sequence ID" value="ABM39114.1"/>
    <property type="molecule type" value="Genomic_DNA"/>
</dbReference>
<sequence length="491" mass="52851">MSAQQPPNEDGARPASPSTMNNLLPATPQFLRLLAGLALAAAGVCAMAPARADASLEPLTNILSVPGSAGLGVVTHFERSPYVEAGNRYDILPLYLYEGERFFLHANRGGAKLLNGDAQRVDLFVEQRLEGFPADRLPASLAGMATRDSGIDLGLSWRWRQPWGTLQAELLHDVGGFSKGSEARLGYTYDWRSGPWSLRPSLSVALRDARLNNYYYGVRDSEATAGRAAYAPGAGVNTSLGLFGSYDLSQRWRLLAGVSATVLDRKVKDSPIVQKRVLPGVYVGAAYDFGGHQREWAQDGSPTYFKLLYGKSTDDGCHLIKILTAQCLSTATVNPTSISAIQVGKPFLQNVNGWPLDFVGYAGLTSHNERGLQANGVQLDLFMKAFYSGFPWSDRVKTRLGMGVGVSLAQRAPYIEASSQAASGKPASRLLNYLDPTIDVSLGDLLGSRVLKDTFIGVGVSHRSGIFGSSRVLGNVNGGSNYLYTYVESAL</sequence>
<keyword evidence="8" id="KW-1185">Reference proteome</keyword>
<evidence type="ECO:0000256" key="3">
    <source>
        <dbReference type="ARBA" id="ARBA00022729"/>
    </source>
</evidence>
<evidence type="ECO:0000256" key="5">
    <source>
        <dbReference type="ARBA" id="ARBA00023237"/>
    </source>
</evidence>
<protein>
    <submittedName>
        <fullName evidence="7">MltA-interacting MipA family protein</fullName>
    </submittedName>
</protein>
<dbReference type="InterPro" id="IPR010583">
    <property type="entry name" value="MipA"/>
</dbReference>
<dbReference type="eggNOG" id="COG3713">
    <property type="taxonomic scope" value="Bacteria"/>
</dbReference>
<evidence type="ECO:0000256" key="1">
    <source>
        <dbReference type="ARBA" id="ARBA00004442"/>
    </source>
</evidence>
<dbReference type="HOGENOM" id="CLU_643952_0_0_4"/>
<comment type="similarity">
    <text evidence="2">Belongs to the MipA/OmpV family.</text>
</comment>
<keyword evidence="5" id="KW-0998">Cell outer membrane</keyword>
<evidence type="ECO:0000256" key="4">
    <source>
        <dbReference type="ARBA" id="ARBA00023136"/>
    </source>
</evidence>
<dbReference type="Proteomes" id="UP000000644">
    <property type="component" value="Chromosome"/>
</dbReference>
<dbReference type="PANTHER" id="PTHR38776">
    <property type="entry name" value="MLTA-INTERACTING PROTEIN-RELATED"/>
    <property type="match status" value="1"/>
</dbReference>
<keyword evidence="4" id="KW-0472">Membrane</keyword>
<evidence type="ECO:0000313" key="7">
    <source>
        <dbReference type="EMBL" id="ABM39114.1"/>
    </source>
</evidence>
<keyword evidence="3" id="KW-0732">Signal</keyword>
<accession>A1VTY6</accession>